<accession>A0A834XEG3</accession>
<dbReference type="GO" id="GO:0006281">
    <property type="term" value="P:DNA repair"/>
    <property type="evidence" value="ECO:0007669"/>
    <property type="project" value="UniProtKB-KW"/>
</dbReference>
<protein>
    <recommendedName>
        <fullName evidence="1">ATP-dependent DNA helicase</fullName>
        <ecNumber evidence="1">5.6.2.3</ecNumber>
    </recommendedName>
</protein>
<dbReference type="Pfam" id="PF21530">
    <property type="entry name" value="Pif1_2B_dom"/>
    <property type="match status" value="1"/>
</dbReference>
<keyword evidence="1" id="KW-0378">Hydrolase</keyword>
<feature type="domain" description="DNA helicase Pif1-like 2B" evidence="4">
    <location>
        <begin position="1095"/>
        <end position="1132"/>
    </location>
</feature>
<evidence type="ECO:0000313" key="5">
    <source>
        <dbReference type="EMBL" id="KAF7843940.1"/>
    </source>
</evidence>
<keyword evidence="1 5" id="KW-0347">Helicase</keyword>
<dbReference type="PANTHER" id="PTHR10492:SF101">
    <property type="entry name" value="ATP-DEPENDENT DNA HELICASE"/>
    <property type="match status" value="1"/>
</dbReference>
<feature type="domain" description="DNA helicase Pif1-like DEAD-box helicase" evidence="2">
    <location>
        <begin position="803"/>
        <end position="1022"/>
    </location>
</feature>
<evidence type="ECO:0000259" key="3">
    <source>
        <dbReference type="Pfam" id="PF14214"/>
    </source>
</evidence>
<dbReference type="GO" id="GO:0000723">
    <property type="term" value="P:telomere maintenance"/>
    <property type="evidence" value="ECO:0007669"/>
    <property type="project" value="InterPro"/>
</dbReference>
<keyword evidence="1" id="KW-0234">DNA repair</keyword>
<comment type="cofactor">
    <cofactor evidence="1">
        <name>Mg(2+)</name>
        <dbReference type="ChEBI" id="CHEBI:18420"/>
    </cofactor>
</comment>
<keyword evidence="1" id="KW-0233">DNA recombination</keyword>
<reference evidence="5" key="1">
    <citation type="submission" date="2020-09" db="EMBL/GenBank/DDBJ databases">
        <title>Genome-Enabled Discovery of Anthraquinone Biosynthesis in Senna tora.</title>
        <authorList>
            <person name="Kang S.-H."/>
            <person name="Pandey R.P."/>
            <person name="Lee C.-M."/>
            <person name="Sim J.-S."/>
            <person name="Jeong J.-T."/>
            <person name="Choi B.-S."/>
            <person name="Jung M."/>
            <person name="Ginzburg D."/>
            <person name="Zhao K."/>
            <person name="Won S.Y."/>
            <person name="Oh T.-J."/>
            <person name="Yu Y."/>
            <person name="Kim N.-H."/>
            <person name="Lee O.R."/>
            <person name="Lee T.-H."/>
            <person name="Bashyal P."/>
            <person name="Kim T.-S."/>
            <person name="Lee W.-H."/>
            <person name="Kawkins C."/>
            <person name="Kim C.-K."/>
            <person name="Kim J.S."/>
            <person name="Ahn B.O."/>
            <person name="Rhee S.Y."/>
            <person name="Sohng J.K."/>
        </authorList>
    </citation>
    <scope>NUCLEOTIDE SEQUENCE</scope>
    <source>
        <tissue evidence="5">Leaf</tissue>
    </source>
</reference>
<dbReference type="InterPro" id="IPR025476">
    <property type="entry name" value="Helitron_helicase-like"/>
</dbReference>
<dbReference type="InterPro" id="IPR049163">
    <property type="entry name" value="Pif1-like_2B_dom"/>
</dbReference>
<dbReference type="Pfam" id="PF05970">
    <property type="entry name" value="PIF1"/>
    <property type="match status" value="1"/>
</dbReference>
<dbReference type="OrthoDB" id="3366231at2759"/>
<organism evidence="5 6">
    <name type="scientific">Senna tora</name>
    <dbReference type="NCBI Taxonomy" id="362788"/>
    <lineage>
        <taxon>Eukaryota</taxon>
        <taxon>Viridiplantae</taxon>
        <taxon>Streptophyta</taxon>
        <taxon>Embryophyta</taxon>
        <taxon>Tracheophyta</taxon>
        <taxon>Spermatophyta</taxon>
        <taxon>Magnoliopsida</taxon>
        <taxon>eudicotyledons</taxon>
        <taxon>Gunneridae</taxon>
        <taxon>Pentapetalae</taxon>
        <taxon>rosids</taxon>
        <taxon>fabids</taxon>
        <taxon>Fabales</taxon>
        <taxon>Fabaceae</taxon>
        <taxon>Caesalpinioideae</taxon>
        <taxon>Cassia clade</taxon>
        <taxon>Senna</taxon>
    </lineage>
</organism>
<comment type="caution">
    <text evidence="5">The sequence shown here is derived from an EMBL/GenBank/DDBJ whole genome shotgun (WGS) entry which is preliminary data.</text>
</comment>
<dbReference type="PANTHER" id="PTHR10492">
    <property type="match status" value="1"/>
</dbReference>
<dbReference type="GO" id="GO:0043139">
    <property type="term" value="F:5'-3' DNA helicase activity"/>
    <property type="evidence" value="ECO:0007669"/>
    <property type="project" value="UniProtKB-EC"/>
</dbReference>
<dbReference type="AlphaFoldDB" id="A0A834XEG3"/>
<feature type="domain" description="Helitron helicase-like" evidence="3">
    <location>
        <begin position="262"/>
        <end position="376"/>
    </location>
</feature>
<keyword evidence="1" id="KW-0547">Nucleotide-binding</keyword>
<keyword evidence="6" id="KW-1185">Reference proteome</keyword>
<comment type="catalytic activity">
    <reaction evidence="1">
        <text>ATP + H2O = ADP + phosphate + H(+)</text>
        <dbReference type="Rhea" id="RHEA:13065"/>
        <dbReference type="ChEBI" id="CHEBI:15377"/>
        <dbReference type="ChEBI" id="CHEBI:15378"/>
        <dbReference type="ChEBI" id="CHEBI:30616"/>
        <dbReference type="ChEBI" id="CHEBI:43474"/>
        <dbReference type="ChEBI" id="CHEBI:456216"/>
        <dbReference type="EC" id="5.6.2.3"/>
    </reaction>
</comment>
<gene>
    <name evidence="5" type="ORF">G2W53_000845</name>
</gene>
<evidence type="ECO:0000313" key="6">
    <source>
        <dbReference type="Proteomes" id="UP000634136"/>
    </source>
</evidence>
<dbReference type="GO" id="GO:0005524">
    <property type="term" value="F:ATP binding"/>
    <property type="evidence" value="ECO:0007669"/>
    <property type="project" value="UniProtKB-KW"/>
</dbReference>
<dbReference type="GO" id="GO:0016787">
    <property type="term" value="F:hydrolase activity"/>
    <property type="evidence" value="ECO:0007669"/>
    <property type="project" value="UniProtKB-KW"/>
</dbReference>
<name>A0A834XEG3_9FABA</name>
<dbReference type="Pfam" id="PF14214">
    <property type="entry name" value="Helitron_like_N"/>
    <property type="match status" value="1"/>
</dbReference>
<evidence type="ECO:0000259" key="2">
    <source>
        <dbReference type="Pfam" id="PF05970"/>
    </source>
</evidence>
<sequence length="1200" mass="136900">MSIIELKALRATDARKQRMSILSQRRMRSASFVLHGTNTNSSSTSIAIREEQKSKGTFRPPHSVNQKRPLVHNVTEEYLDIRLPTYECELCGALFWYEERVNKTRGCRNPKFSLCCIQGKVQLPLMKKPPEMLEKLLIMNDARSRDFRKRIRSYNNMFAFTSMGGKIDNSANDGKGPYVFRLHDQNMHLMGGLLPLPDEKPSSSGQGEPWDATIVLQLSQMLDSLNLLVKVFRVYNLLTADEIAALIVGDFDIANGERDIIDRQSQFNIFLRSGKLSQQFIVDGYTMIESQRLFFIRLHQQDLRADSYVTLAQAMSRGETTSSGIGKRIILPSSFTGGERYCRENFQDAMTICTNFGFPELFITFTCNPKWPELTRADIYTIEFQKRGLPHAHILIWFNTEDKLTSEALIDSVICVEIPDPDSNPALYEVVKAFMIHGSCGVDRRSSPCMVNSKCPKHFPKKFTDKTTFDEDGYCKYRRRDKGFFVEKNGIRLDNRFVVPYKPTFLLRYQAHINVEFCNQSRSIKYLFKYVSKGHDKVTVAICNSTYPSNKEDNIDEIKMYYDCRYIFPCEAVWRIFGFDINFREPSVERLPFHLPGEQGVVFADHNSVDFVVFNVTIKQTKFLAWFEANKRYPKARCLTYAQFPSQFVFKVDAREWCERKSSRSIGQLYYVPPGPGELHYLRLLLTFNKGATSYEDIRTINGVVYPTFKDACYVMGLLDDDKEYIEGIIEELQLDDARVKDISLAEIENLLRLNGQSLANFPPMPIPNQSQLRNLGNLLMSEELNYDRELLRTELESLISSLTCEQREIYDTVMNVVHDDKGGIFFVNGFGGSGKTYIWNTLTSALRSKGDIVLAVASSGIASQLIPDGRTAHSRFGIPLDINENSTCHIMQGSDLAELLVHTKLIIWDEAPMAHRHCFEALDRTLQDIMQMHNPNSSKQAFGGKVVVFGGDFRQILPVIPRACRQYIVLASLNASYLWSSCKVLSLTKNMRLFAGNSTDDNKSIADFADWILKIGDGTIGNIINDEEHDIQIDDDILINNVVDPIRSIVENTYPQFINNHHNHEYFRDRAILSPKLEDVAHVNDYMLGLLPGSGLPYHTLKLKIGAPIMLLRNIDRSMGLCNGTRLILTRMCDHVIEACIMSGKFAGEKVLIARMLISPSDSKLPFKFQRRQFPVVLSFAMTINKSQEATRASHGFEH</sequence>
<dbReference type="InterPro" id="IPR010285">
    <property type="entry name" value="DNA_helicase_pif1-like_DEAD"/>
</dbReference>
<dbReference type="GO" id="GO:0006310">
    <property type="term" value="P:DNA recombination"/>
    <property type="evidence" value="ECO:0007669"/>
    <property type="project" value="UniProtKB-KW"/>
</dbReference>
<proteinExistence type="inferred from homology"/>
<dbReference type="InterPro" id="IPR027417">
    <property type="entry name" value="P-loop_NTPase"/>
</dbReference>
<dbReference type="Gene3D" id="3.40.50.300">
    <property type="entry name" value="P-loop containing nucleotide triphosphate hydrolases"/>
    <property type="match status" value="1"/>
</dbReference>
<keyword evidence="1" id="KW-0067">ATP-binding</keyword>
<dbReference type="EMBL" id="JAAIUW010000001">
    <property type="protein sequence ID" value="KAF7843940.1"/>
    <property type="molecule type" value="Genomic_DNA"/>
</dbReference>
<comment type="similarity">
    <text evidence="1">Belongs to the helicase family.</text>
</comment>
<evidence type="ECO:0000259" key="4">
    <source>
        <dbReference type="Pfam" id="PF21530"/>
    </source>
</evidence>
<dbReference type="Proteomes" id="UP000634136">
    <property type="component" value="Unassembled WGS sequence"/>
</dbReference>
<evidence type="ECO:0000256" key="1">
    <source>
        <dbReference type="RuleBase" id="RU363044"/>
    </source>
</evidence>
<dbReference type="EC" id="5.6.2.3" evidence="1"/>
<dbReference type="SUPFAM" id="SSF52540">
    <property type="entry name" value="P-loop containing nucleoside triphosphate hydrolases"/>
    <property type="match status" value="2"/>
</dbReference>
<keyword evidence="1" id="KW-0227">DNA damage</keyword>